<dbReference type="EMBL" id="CAVK010000245">
    <property type="protein sequence ID" value="CCW20019.1"/>
    <property type="molecule type" value="Genomic_DNA"/>
</dbReference>
<reference evidence="1 2" key="1">
    <citation type="submission" date="2013-03" db="EMBL/GenBank/DDBJ databases">
        <authorList>
            <person name="Le V."/>
        </authorList>
    </citation>
    <scope>NUCLEOTIDE SEQUENCE [LARGE SCALE GENOMIC DNA]</scope>
    <source>
        <strain evidence="1 2">BiD32</strain>
    </source>
</reference>
<sequence>MTFSRPDQADILNQKLFRFQLEVRSRPIKNGDVDFATLKPVDKVRRIALYDT</sequence>
<protein>
    <submittedName>
        <fullName evidence="1">Uncharacterized protein</fullName>
    </submittedName>
</protein>
<proteinExistence type="predicted"/>
<dbReference type="AlphaFoldDB" id="N1MTD0"/>
<gene>
    <name evidence="1" type="ORF">EBBID32_43900</name>
</gene>
<organism evidence="1 2">
    <name type="scientific">Sphingobium indicum BiD32</name>
    <dbReference type="NCBI Taxonomy" id="1301087"/>
    <lineage>
        <taxon>Bacteria</taxon>
        <taxon>Pseudomonadati</taxon>
        <taxon>Pseudomonadota</taxon>
        <taxon>Alphaproteobacteria</taxon>
        <taxon>Sphingomonadales</taxon>
        <taxon>Sphingomonadaceae</taxon>
        <taxon>Sphingobium</taxon>
    </lineage>
</organism>
<name>N1MTD0_9SPHN</name>
<accession>N1MTD0</accession>
<evidence type="ECO:0000313" key="1">
    <source>
        <dbReference type="EMBL" id="CCW20019.1"/>
    </source>
</evidence>
<dbReference type="Proteomes" id="UP000013201">
    <property type="component" value="Unassembled WGS sequence"/>
</dbReference>
<evidence type="ECO:0000313" key="2">
    <source>
        <dbReference type="Proteomes" id="UP000013201"/>
    </source>
</evidence>
<keyword evidence="2" id="KW-1185">Reference proteome</keyword>
<comment type="caution">
    <text evidence="1">The sequence shown here is derived from an EMBL/GenBank/DDBJ whole genome shotgun (WGS) entry which is preliminary data.</text>
</comment>
<reference evidence="2" key="2">
    <citation type="submission" date="2013-04" db="EMBL/GenBank/DDBJ databases">
        <title>Bisphenol A degrading Sphingobium sp. strain BiD32.</title>
        <authorList>
            <person name="Nielsen J.L."/>
            <person name="Zhou N.A."/>
            <person name="Kjeldal H."/>
        </authorList>
    </citation>
    <scope>NUCLEOTIDE SEQUENCE [LARGE SCALE GENOMIC DNA]</scope>
    <source>
        <strain evidence="2">BiD32</strain>
    </source>
</reference>